<protein>
    <recommendedName>
        <fullName evidence="4">MYND-type domain-containing protein</fullName>
    </recommendedName>
</protein>
<keyword evidence="5" id="KW-1185">Reference proteome</keyword>
<dbReference type="AlphaFoldDB" id="A0A6P4I7Q3"/>
<evidence type="ECO:0000313" key="6">
    <source>
        <dbReference type="RefSeq" id="XP_017018598.1"/>
    </source>
</evidence>
<dbReference type="Pfam" id="PF20179">
    <property type="entry name" value="MSS51_C"/>
    <property type="match status" value="1"/>
</dbReference>
<dbReference type="SUPFAM" id="SSF144232">
    <property type="entry name" value="HIT/MYND zinc finger-like"/>
    <property type="match status" value="2"/>
</dbReference>
<dbReference type="InterPro" id="IPR002893">
    <property type="entry name" value="Znf_MYND"/>
</dbReference>
<proteinExistence type="predicted"/>
<dbReference type="OrthoDB" id="5282002at2759"/>
<dbReference type="PANTHER" id="PTHR28069:SF2">
    <property type="entry name" value="GH20023P"/>
    <property type="match status" value="1"/>
</dbReference>
<evidence type="ECO:0000256" key="2">
    <source>
        <dbReference type="ARBA" id="ARBA00022771"/>
    </source>
</evidence>
<dbReference type="RefSeq" id="XP_017018598.1">
    <property type="nucleotide sequence ID" value="XM_017163109.3"/>
</dbReference>
<gene>
    <name evidence="6" type="primary">LOC108072096</name>
</gene>
<accession>A0A6P4I7Q3</accession>
<keyword evidence="3" id="KW-0862">Zinc</keyword>
<name>A0A6P4I7Q3_DROKI</name>
<dbReference type="GO" id="GO:0008270">
    <property type="term" value="F:zinc ion binding"/>
    <property type="evidence" value="ECO:0007669"/>
    <property type="project" value="UniProtKB-KW"/>
</dbReference>
<evidence type="ECO:0000313" key="5">
    <source>
        <dbReference type="Proteomes" id="UP001652661"/>
    </source>
</evidence>
<sequence length="468" mass="53396">MTTLTCPVGLSLECFVCAKNKVRAVQAMRSGAKNSTSVKNKRLLEKEFMTPEVVCKGCKVQRYCSLTHLLEDRAEHVDLCRVLRDLLTLQKLEHPLLQHGVISSPDQLQMVISQLKLVLRVKLRRPLTPREHHVISNPGICEVCFKTGAPLKVCKDCAGVAYCCEDHRHQDAKKHSPKECRTLALISSPFRQFDCLLNLKSFHQCVDLSRSHLIDAFFKATTLRIDDNPQNIAACSSFSGIASTCLALTNISWISYEYSAVIVYVVGATEEHLRYFQEMHLRFFFLQYQSIQNLDLYFIGPNLLPRESSSKKVFRFRGLLRTVVKHFFSETFTTFAETMKVDPTVILLLEPDFIHMGTATEQLVSQLVGQKNGGAVDFDWQSCLGTLLRTYGVPICYTSPTRFQAMADFTAFHIIALINNVTIERVYNITENPYREILPLYNFSDLHNERIIYANNYLEVIFSSIKRV</sequence>
<reference evidence="6" key="2">
    <citation type="submission" date="2025-08" db="UniProtKB">
        <authorList>
            <consortium name="RefSeq"/>
        </authorList>
    </citation>
    <scope>IDENTIFICATION</scope>
    <source>
        <strain evidence="6">14028-0561.14</strain>
        <tissue evidence="6">Whole fly</tissue>
    </source>
</reference>
<evidence type="ECO:0000256" key="3">
    <source>
        <dbReference type="ARBA" id="ARBA00022833"/>
    </source>
</evidence>
<dbReference type="PANTHER" id="PTHR28069">
    <property type="entry name" value="GH20023P"/>
    <property type="match status" value="1"/>
</dbReference>
<dbReference type="Gene3D" id="6.10.140.2220">
    <property type="match status" value="1"/>
</dbReference>
<evidence type="ECO:0000256" key="1">
    <source>
        <dbReference type="ARBA" id="ARBA00022723"/>
    </source>
</evidence>
<dbReference type="GeneID" id="108072096"/>
<keyword evidence="2" id="KW-0863">Zinc-finger</keyword>
<dbReference type="Proteomes" id="UP001652661">
    <property type="component" value="Chromosome 2R"/>
</dbReference>
<dbReference type="PROSITE" id="PS01360">
    <property type="entry name" value="ZF_MYND_1"/>
    <property type="match status" value="1"/>
</dbReference>
<evidence type="ECO:0000259" key="4">
    <source>
        <dbReference type="PROSITE" id="PS01360"/>
    </source>
</evidence>
<reference evidence="5" key="1">
    <citation type="submission" date="2025-05" db="UniProtKB">
        <authorList>
            <consortium name="RefSeq"/>
        </authorList>
    </citation>
    <scope>NUCLEOTIDE SEQUENCE [LARGE SCALE GENOMIC DNA]</scope>
    <source>
        <strain evidence="5">14028-0561.14</strain>
    </source>
</reference>
<keyword evidence="1" id="KW-0479">Metal-binding</keyword>
<organism evidence="5 6">
    <name type="scientific">Drosophila kikkawai</name>
    <name type="common">Fruit fly</name>
    <dbReference type="NCBI Taxonomy" id="30033"/>
    <lineage>
        <taxon>Eukaryota</taxon>
        <taxon>Metazoa</taxon>
        <taxon>Ecdysozoa</taxon>
        <taxon>Arthropoda</taxon>
        <taxon>Hexapoda</taxon>
        <taxon>Insecta</taxon>
        <taxon>Pterygota</taxon>
        <taxon>Neoptera</taxon>
        <taxon>Endopterygota</taxon>
        <taxon>Diptera</taxon>
        <taxon>Brachycera</taxon>
        <taxon>Muscomorpha</taxon>
        <taxon>Ephydroidea</taxon>
        <taxon>Drosophilidae</taxon>
        <taxon>Drosophila</taxon>
        <taxon>Sophophora</taxon>
    </lineage>
</organism>
<dbReference type="InterPro" id="IPR046824">
    <property type="entry name" value="Mss51-like_C"/>
</dbReference>
<feature type="domain" description="MYND-type" evidence="4">
    <location>
        <begin position="141"/>
        <end position="180"/>
    </location>
</feature>